<protein>
    <submittedName>
        <fullName evidence="5">GT2 family glycosyltransferase</fullName>
    </submittedName>
</protein>
<name>A0AAE3VG93_9BACT</name>
<accession>A0AAE3VG93</accession>
<evidence type="ECO:0000313" key="5">
    <source>
        <dbReference type="EMBL" id="MDQ0289716.1"/>
    </source>
</evidence>
<evidence type="ECO:0000313" key="6">
    <source>
        <dbReference type="Proteomes" id="UP001238163"/>
    </source>
</evidence>
<dbReference type="RefSeq" id="WP_307261170.1">
    <property type="nucleotide sequence ID" value="NZ_JAUSVL010000001.1"/>
</dbReference>
<evidence type="ECO:0000256" key="4">
    <source>
        <dbReference type="SAM" id="Phobius"/>
    </source>
</evidence>
<keyword evidence="2" id="KW-0328">Glycosyltransferase</keyword>
<evidence type="ECO:0000256" key="1">
    <source>
        <dbReference type="ARBA" id="ARBA00006739"/>
    </source>
</evidence>
<keyword evidence="4" id="KW-0472">Membrane</keyword>
<dbReference type="EMBL" id="JAUSVL010000001">
    <property type="protein sequence ID" value="MDQ0289716.1"/>
    <property type="molecule type" value="Genomic_DNA"/>
</dbReference>
<gene>
    <name evidence="5" type="ORF">J3R75_001823</name>
</gene>
<sequence>MTGIIVLVYKSYEQVLRYVSQELSKVGCEHRVVIVDVGSPLASAERIATALGTAVTAIDAATVDRSSGLFVIHSPDNLGYARGNNLGVQFLLRHFPETDKLLFSNDDIELLTPDVVEQLGAKLDEMPAVGCIGPRVIDLNEHDQGPEYEATTVGRSILINALIPFVGAGFFSPPASAERPREAGEAYIVGGCFHMLRTADFLAASMFDARTFLYFEEEILSERLRRVGKAVYYYPAVRIRHFVGNTTSKHRSNLALVKTHLAGQWLYYREYRHVPWPALAALKLSAWLRLFLVYLADRKNALKRRANQR</sequence>
<proteinExistence type="inferred from homology"/>
<dbReference type="SUPFAM" id="SSF53448">
    <property type="entry name" value="Nucleotide-diphospho-sugar transferases"/>
    <property type="match status" value="1"/>
</dbReference>
<dbReference type="GO" id="GO:0016757">
    <property type="term" value="F:glycosyltransferase activity"/>
    <property type="evidence" value="ECO:0007669"/>
    <property type="project" value="UniProtKB-KW"/>
</dbReference>
<dbReference type="Proteomes" id="UP001238163">
    <property type="component" value="Unassembled WGS sequence"/>
</dbReference>
<dbReference type="Gene3D" id="3.90.550.10">
    <property type="entry name" value="Spore Coat Polysaccharide Biosynthesis Protein SpsA, Chain A"/>
    <property type="match status" value="1"/>
</dbReference>
<evidence type="ECO:0000256" key="2">
    <source>
        <dbReference type="ARBA" id="ARBA00022676"/>
    </source>
</evidence>
<keyword evidence="4" id="KW-1133">Transmembrane helix</keyword>
<comment type="similarity">
    <text evidence="1">Belongs to the glycosyltransferase 2 family.</text>
</comment>
<evidence type="ECO:0000256" key="3">
    <source>
        <dbReference type="ARBA" id="ARBA00022679"/>
    </source>
</evidence>
<feature type="transmembrane region" description="Helical" evidence="4">
    <location>
        <begin position="276"/>
        <end position="296"/>
    </location>
</feature>
<keyword evidence="6" id="KW-1185">Reference proteome</keyword>
<keyword evidence="4" id="KW-0812">Transmembrane</keyword>
<dbReference type="PANTHER" id="PTHR43179:SF12">
    <property type="entry name" value="GALACTOFURANOSYLTRANSFERASE GLFT2"/>
    <property type="match status" value="1"/>
</dbReference>
<reference evidence="5" key="1">
    <citation type="submission" date="2023-07" db="EMBL/GenBank/DDBJ databases">
        <title>Genomic Encyclopedia of Type Strains, Phase IV (KMG-IV): sequencing the most valuable type-strain genomes for metagenomic binning, comparative biology and taxonomic classification.</title>
        <authorList>
            <person name="Goeker M."/>
        </authorList>
    </citation>
    <scope>NUCLEOTIDE SEQUENCE</scope>
    <source>
        <strain evidence="5">DSM 24202</strain>
    </source>
</reference>
<keyword evidence="3" id="KW-0808">Transferase</keyword>
<dbReference type="InterPro" id="IPR029044">
    <property type="entry name" value="Nucleotide-diphossugar_trans"/>
</dbReference>
<comment type="caution">
    <text evidence="5">The sequence shown here is derived from an EMBL/GenBank/DDBJ whole genome shotgun (WGS) entry which is preliminary data.</text>
</comment>
<dbReference type="PANTHER" id="PTHR43179">
    <property type="entry name" value="RHAMNOSYLTRANSFERASE WBBL"/>
    <property type="match status" value="1"/>
</dbReference>
<dbReference type="AlphaFoldDB" id="A0AAE3VG93"/>
<organism evidence="5 6">
    <name type="scientific">Oligosphaera ethanolica</name>
    <dbReference type="NCBI Taxonomy" id="760260"/>
    <lineage>
        <taxon>Bacteria</taxon>
        <taxon>Pseudomonadati</taxon>
        <taxon>Lentisphaerota</taxon>
        <taxon>Oligosphaeria</taxon>
        <taxon>Oligosphaerales</taxon>
        <taxon>Oligosphaeraceae</taxon>
        <taxon>Oligosphaera</taxon>
    </lineage>
</organism>